<keyword evidence="3" id="KW-1185">Reference proteome</keyword>
<dbReference type="AlphaFoldDB" id="A0AAE8SVT2"/>
<evidence type="ECO:0000313" key="2">
    <source>
        <dbReference type="EMBL" id="SPO03106.1"/>
    </source>
</evidence>
<accession>A0AAE8SVT2</accession>
<organism evidence="2 3">
    <name type="scientific">Cephalotrichum gorgonifer</name>
    <dbReference type="NCBI Taxonomy" id="2041049"/>
    <lineage>
        <taxon>Eukaryota</taxon>
        <taxon>Fungi</taxon>
        <taxon>Dikarya</taxon>
        <taxon>Ascomycota</taxon>
        <taxon>Pezizomycotina</taxon>
        <taxon>Sordariomycetes</taxon>
        <taxon>Hypocreomycetidae</taxon>
        <taxon>Microascales</taxon>
        <taxon>Microascaceae</taxon>
        <taxon>Cephalotrichum</taxon>
    </lineage>
</organism>
<evidence type="ECO:0000313" key="3">
    <source>
        <dbReference type="Proteomes" id="UP001187682"/>
    </source>
</evidence>
<name>A0AAE8SVT2_9PEZI</name>
<feature type="region of interest" description="Disordered" evidence="1">
    <location>
        <begin position="272"/>
        <end position="291"/>
    </location>
</feature>
<feature type="compositionally biased region" description="Low complexity" evidence="1">
    <location>
        <begin position="326"/>
        <end position="349"/>
    </location>
</feature>
<feature type="region of interest" description="Disordered" evidence="1">
    <location>
        <begin position="312"/>
        <end position="367"/>
    </location>
</feature>
<feature type="region of interest" description="Disordered" evidence="1">
    <location>
        <begin position="95"/>
        <end position="116"/>
    </location>
</feature>
<dbReference type="EMBL" id="ONZQ02000007">
    <property type="protein sequence ID" value="SPO03106.1"/>
    <property type="molecule type" value="Genomic_DNA"/>
</dbReference>
<evidence type="ECO:0000256" key="1">
    <source>
        <dbReference type="SAM" id="MobiDB-lite"/>
    </source>
</evidence>
<protein>
    <submittedName>
        <fullName evidence="2">Uncharacterized protein</fullName>
    </submittedName>
</protein>
<dbReference type="Proteomes" id="UP001187682">
    <property type="component" value="Unassembled WGS sequence"/>
</dbReference>
<gene>
    <name evidence="2" type="ORF">DNG_05788</name>
</gene>
<sequence length="423" mass="46043">MDVEVAPFNLFSTAPRGPWCDAITRFTHYGPISLNFAQSSLASTTDAAAAQSTPRSHNCESTCFAGDVDIASLTNFPVDMTAVIEIEEASRVEDRYAHPLRRSPPPRLSRSQQQRQLLDIRKDDAAASGLKPRFTFTTSDPKTRKSSPLTFKFEPTPTPPKTSVKRPRSAADVDGPNTAALSSKKRRLRLELITSRLSQPFSLPATHILNREALAAGDKRFLKMATHAEMVRRGDLNSSSSSIRRFAILNKTRATLKDCNWTELGGYLACRRPSESRRSSPSPSPPCSPVASAFPTPPAVVRAKLPLATSKAAQSLPSLPSPPPCSRQAAAAASAAKPLPSPTSPLSRSIEPTESDPERRSIYDEDDDCEAFSYTGYDSDDAEDVYSDFSAIFGSGTTATVTEDVHSFEDYLDELDGISWAIR</sequence>
<reference evidence="2" key="1">
    <citation type="submission" date="2018-03" db="EMBL/GenBank/DDBJ databases">
        <authorList>
            <person name="Guldener U."/>
        </authorList>
    </citation>
    <scope>NUCLEOTIDE SEQUENCE</scope>
</reference>
<proteinExistence type="predicted"/>
<comment type="caution">
    <text evidence="2">The sequence shown here is derived from an EMBL/GenBank/DDBJ whole genome shotgun (WGS) entry which is preliminary data.</text>
</comment>
<feature type="region of interest" description="Disordered" evidence="1">
    <location>
        <begin position="129"/>
        <end position="178"/>
    </location>
</feature>